<dbReference type="Proteomes" id="UP001140217">
    <property type="component" value="Unassembled WGS sequence"/>
</dbReference>
<sequence length="265" mass="28361">MDAARRWAWTAADRARTLAAVERCRAGGARGDWDAVAAAVRGLAAGVRSQAAWTGAERARLVARVQAGAARRRGPIDWAAAAAALGRSARACRAEYYRQLAQRHVTPAHPVPPAHLLPPPLRVLPRERWAADQLRRLREAAADRARFRSWADVARHVDPAGGRTPAACSARAHQLRIARAPRQRAPAAAAPGAAPPAPIHVTRRAWAAGETARLRAAVRDVPRGAGDRWAAVARRVGGGRTRAQCIARARTLGLTLGLALGRRPQ</sequence>
<reference evidence="2" key="1">
    <citation type="submission" date="2022-07" db="EMBL/GenBank/DDBJ databases">
        <title>Phylogenomic reconstructions and comparative analyses of Kickxellomycotina fungi.</title>
        <authorList>
            <person name="Reynolds N.K."/>
            <person name="Stajich J.E."/>
            <person name="Barry K."/>
            <person name="Grigoriev I.V."/>
            <person name="Crous P."/>
            <person name="Smith M.E."/>
        </authorList>
    </citation>
    <scope>NUCLEOTIDE SEQUENCE</scope>
    <source>
        <strain evidence="2">NBRC 105414</strain>
    </source>
</reference>
<gene>
    <name evidence="2" type="ORF">H4R18_005794</name>
</gene>
<dbReference type="Pfam" id="PF00249">
    <property type="entry name" value="Myb_DNA-binding"/>
    <property type="match status" value="1"/>
</dbReference>
<dbReference type="InterPro" id="IPR009057">
    <property type="entry name" value="Homeodomain-like_sf"/>
</dbReference>
<dbReference type="AlphaFoldDB" id="A0A9W8H1D8"/>
<organism evidence="2 3">
    <name type="scientific">Coemansia javaensis</name>
    <dbReference type="NCBI Taxonomy" id="2761396"/>
    <lineage>
        <taxon>Eukaryota</taxon>
        <taxon>Fungi</taxon>
        <taxon>Fungi incertae sedis</taxon>
        <taxon>Zoopagomycota</taxon>
        <taxon>Kickxellomycotina</taxon>
        <taxon>Kickxellomycetes</taxon>
        <taxon>Kickxellales</taxon>
        <taxon>Kickxellaceae</taxon>
        <taxon>Coemansia</taxon>
    </lineage>
</organism>
<dbReference type="EMBL" id="JANBUL010000385">
    <property type="protein sequence ID" value="KAJ2776199.1"/>
    <property type="molecule type" value="Genomic_DNA"/>
</dbReference>
<dbReference type="SUPFAM" id="SSF46689">
    <property type="entry name" value="Homeodomain-like"/>
    <property type="match status" value="1"/>
</dbReference>
<dbReference type="CDD" id="cd00167">
    <property type="entry name" value="SANT"/>
    <property type="match status" value="1"/>
</dbReference>
<dbReference type="InterPro" id="IPR001005">
    <property type="entry name" value="SANT/Myb"/>
</dbReference>
<proteinExistence type="predicted"/>
<evidence type="ECO:0000313" key="2">
    <source>
        <dbReference type="EMBL" id="KAJ2776199.1"/>
    </source>
</evidence>
<dbReference type="PROSITE" id="PS50090">
    <property type="entry name" value="MYB_LIKE"/>
    <property type="match status" value="1"/>
</dbReference>
<feature type="domain" description="Myb-like" evidence="1">
    <location>
        <begin position="198"/>
        <end position="253"/>
    </location>
</feature>
<dbReference type="Gene3D" id="1.10.10.60">
    <property type="entry name" value="Homeodomain-like"/>
    <property type="match status" value="1"/>
</dbReference>
<name>A0A9W8H1D8_9FUNG</name>
<evidence type="ECO:0000313" key="3">
    <source>
        <dbReference type="Proteomes" id="UP001140217"/>
    </source>
</evidence>
<accession>A0A9W8H1D8</accession>
<comment type="caution">
    <text evidence="2">The sequence shown here is derived from an EMBL/GenBank/DDBJ whole genome shotgun (WGS) entry which is preliminary data.</text>
</comment>
<keyword evidence="3" id="KW-1185">Reference proteome</keyword>
<evidence type="ECO:0000259" key="1">
    <source>
        <dbReference type="PROSITE" id="PS50090"/>
    </source>
</evidence>
<protein>
    <recommendedName>
        <fullName evidence="1">Myb-like domain-containing protein</fullName>
    </recommendedName>
</protein>
<dbReference type="SMART" id="SM00717">
    <property type="entry name" value="SANT"/>
    <property type="match status" value="3"/>
</dbReference>